<evidence type="ECO:0000256" key="1">
    <source>
        <dbReference type="SAM" id="MobiDB-lite"/>
    </source>
</evidence>
<feature type="compositionally biased region" description="Basic and acidic residues" evidence="1">
    <location>
        <begin position="58"/>
        <end position="68"/>
    </location>
</feature>
<protein>
    <recommendedName>
        <fullName evidence="4">ATP-grasp target RiPP</fullName>
    </recommendedName>
</protein>
<organism evidence="2 3">
    <name type="scientific">Kribbella orskensis</name>
    <dbReference type="NCBI Taxonomy" id="2512216"/>
    <lineage>
        <taxon>Bacteria</taxon>
        <taxon>Bacillati</taxon>
        <taxon>Actinomycetota</taxon>
        <taxon>Actinomycetes</taxon>
        <taxon>Propionibacteriales</taxon>
        <taxon>Kribbellaceae</taxon>
        <taxon>Kribbella</taxon>
    </lineage>
</organism>
<dbReference type="EMBL" id="SLWM01000005">
    <property type="protein sequence ID" value="TCO24357.1"/>
    <property type="molecule type" value="Genomic_DNA"/>
</dbReference>
<sequence>MSFDRPGIPHPGRPANEPDIDELFEEEGVELDKDGDLDGLDHPGAKSAGPQPYIPRHPVHEEPPSAED</sequence>
<comment type="caution">
    <text evidence="2">The sequence shown here is derived from an EMBL/GenBank/DDBJ whole genome shotgun (WGS) entry which is preliminary data.</text>
</comment>
<evidence type="ECO:0008006" key="4">
    <source>
        <dbReference type="Google" id="ProtNLM"/>
    </source>
</evidence>
<reference evidence="2 3" key="1">
    <citation type="journal article" date="2015" name="Stand. Genomic Sci.">
        <title>Genomic Encyclopedia of Bacterial and Archaeal Type Strains, Phase III: the genomes of soil and plant-associated and newly described type strains.</title>
        <authorList>
            <person name="Whitman W.B."/>
            <person name="Woyke T."/>
            <person name="Klenk H.P."/>
            <person name="Zhou Y."/>
            <person name="Lilburn T.G."/>
            <person name="Beck B.J."/>
            <person name="De Vos P."/>
            <person name="Vandamme P."/>
            <person name="Eisen J.A."/>
            <person name="Garrity G."/>
            <person name="Hugenholtz P."/>
            <person name="Kyrpides N.C."/>
        </authorList>
    </citation>
    <scope>NUCLEOTIDE SEQUENCE [LARGE SCALE GENOMIC DNA]</scope>
    <source>
        <strain evidence="2 3">VKM Ac-2538</strain>
    </source>
</reference>
<feature type="compositionally biased region" description="Basic and acidic residues" evidence="1">
    <location>
        <begin position="30"/>
        <end position="44"/>
    </location>
</feature>
<evidence type="ECO:0000313" key="2">
    <source>
        <dbReference type="EMBL" id="TCO24357.1"/>
    </source>
</evidence>
<gene>
    <name evidence="2" type="ORF">EV644_105391</name>
</gene>
<dbReference type="RefSeq" id="WP_132189272.1">
    <property type="nucleotide sequence ID" value="NZ_SLWM01000005.1"/>
</dbReference>
<feature type="compositionally biased region" description="Acidic residues" evidence="1">
    <location>
        <begin position="18"/>
        <end position="29"/>
    </location>
</feature>
<dbReference type="Proteomes" id="UP000295818">
    <property type="component" value="Unassembled WGS sequence"/>
</dbReference>
<name>A0ABY2BLU8_9ACTN</name>
<feature type="region of interest" description="Disordered" evidence="1">
    <location>
        <begin position="1"/>
        <end position="68"/>
    </location>
</feature>
<keyword evidence="3" id="KW-1185">Reference proteome</keyword>
<accession>A0ABY2BLU8</accession>
<proteinExistence type="predicted"/>
<evidence type="ECO:0000313" key="3">
    <source>
        <dbReference type="Proteomes" id="UP000295818"/>
    </source>
</evidence>